<dbReference type="AlphaFoldDB" id="A0A6F9DUT1"/>
<evidence type="ECO:0000259" key="7">
    <source>
        <dbReference type="PROSITE" id="PS50004"/>
    </source>
</evidence>
<dbReference type="GO" id="GO:0017158">
    <property type="term" value="P:regulation of calcium ion-dependent exocytosis"/>
    <property type="evidence" value="ECO:0007669"/>
    <property type="project" value="TreeGrafter"/>
</dbReference>
<dbReference type="GO" id="GO:0016020">
    <property type="term" value="C:membrane"/>
    <property type="evidence" value="ECO:0007669"/>
    <property type="project" value="InterPro"/>
</dbReference>
<dbReference type="PANTHER" id="PTHR45729:SF6">
    <property type="entry name" value="RABPHILIN, ISOFORM A"/>
    <property type="match status" value="1"/>
</dbReference>
<feature type="compositionally biased region" description="Polar residues" evidence="6">
    <location>
        <begin position="309"/>
        <end position="323"/>
    </location>
</feature>
<dbReference type="InterPro" id="IPR017455">
    <property type="entry name" value="Znf_FYVE-rel"/>
</dbReference>
<dbReference type="InterPro" id="IPR010911">
    <property type="entry name" value="Rab_BD"/>
</dbReference>
<evidence type="ECO:0000313" key="10">
    <source>
        <dbReference type="EMBL" id="CAB3266770.1"/>
    </source>
</evidence>
<dbReference type="GO" id="GO:0061669">
    <property type="term" value="P:spontaneous neurotransmitter secretion"/>
    <property type="evidence" value="ECO:0007669"/>
    <property type="project" value="TreeGrafter"/>
</dbReference>
<evidence type="ECO:0000256" key="2">
    <source>
        <dbReference type="ARBA" id="ARBA00022737"/>
    </source>
</evidence>
<dbReference type="InterPro" id="IPR013083">
    <property type="entry name" value="Znf_RING/FYVE/PHD"/>
</dbReference>
<evidence type="ECO:0000256" key="1">
    <source>
        <dbReference type="ARBA" id="ARBA00022723"/>
    </source>
</evidence>
<feature type="compositionally biased region" description="Basic and acidic residues" evidence="6">
    <location>
        <begin position="240"/>
        <end position="256"/>
    </location>
</feature>
<dbReference type="PROSITE" id="PS50916">
    <property type="entry name" value="RABBD"/>
    <property type="match status" value="1"/>
</dbReference>
<dbReference type="InterPro" id="IPR043566">
    <property type="entry name" value="Rabphilin/DOC2/Noc2"/>
</dbReference>
<dbReference type="Pfam" id="PF00168">
    <property type="entry name" value="C2"/>
    <property type="match status" value="2"/>
</dbReference>
<reference evidence="10" key="1">
    <citation type="submission" date="2020-04" db="EMBL/GenBank/DDBJ databases">
        <authorList>
            <person name="Neveu A P."/>
        </authorList>
    </citation>
    <scope>NUCLEOTIDE SEQUENCE</scope>
    <source>
        <tissue evidence="10">Whole embryo</tissue>
    </source>
</reference>
<dbReference type="GO" id="GO:0006887">
    <property type="term" value="P:exocytosis"/>
    <property type="evidence" value="ECO:0007669"/>
    <property type="project" value="TreeGrafter"/>
</dbReference>
<dbReference type="InterPro" id="IPR000008">
    <property type="entry name" value="C2_dom"/>
</dbReference>
<dbReference type="GO" id="GO:0006886">
    <property type="term" value="P:intracellular protein transport"/>
    <property type="evidence" value="ECO:0007669"/>
    <property type="project" value="InterPro"/>
</dbReference>
<sequence>MISNAVQNDTEHADWICPSDRHLQLRAKLRAGWSVRTLKQAGKGNNDKLSGEELEKIRAVIARAEKMTLAEQKRIGNMVHDLESMRGKALGDGQFWCILCAEEFGKIIGASYVVCADCNKKVCSKCSVPYTPHSMRRQARQSSPIRKTTNTSWLCKICSESREVWKRSGAWFFRSLPKYILPEAAMLPTTHKPRRCSTSGSTKKRLLSASFKNSTPVVAPTVTYSHVGRRRSSSSDSSDEERHWASNRNRRSESRSHTTSVSSTTSIVPGGPSRLSQPLSPTTYKDESPGASRRSSRKRFSFVRRTSRNNGRSLSSESESNGAPKNDVTIEEDGSKSPVAPMQQELSSLHSSGVFQPPEVVIDPPSNNEPVSDASKALFGTIEFSLFYETTKYALHVTIIKARNLRSMDINGYSDPYVKMHIFPGIKKPQEEATKMRTKTKKKTLNPDFNETLTYWGITTTDIERKRLRLMMQDEDTFGHNEFLGEVLVPLRLIEPYQTKTFELPLERHQAIKEDEDNERGRMLIALCYEQRNSILVVTIQRCSGLLNPARGHNVDPQIKACLQVDDPGSNEMTFRKTDRRKATRSPNPMFSEEMRLPLPGGVKELVKCRLDVTVWDRDALGRDHLIGGLMFGINSKGDKLHHWFHCVKNPSKQREMWHSLVLPDDPGRLAVLSATGKRRRSPKLSRKRLR</sequence>
<dbReference type="InterPro" id="IPR041282">
    <property type="entry name" value="FYVE_2"/>
</dbReference>
<feature type="domain" description="FYVE-type" evidence="8">
    <location>
        <begin position="97"/>
        <end position="163"/>
    </location>
</feature>
<keyword evidence="1" id="KW-0479">Metal-binding</keyword>
<feature type="compositionally biased region" description="Polar residues" evidence="6">
    <location>
        <begin position="274"/>
        <end position="283"/>
    </location>
</feature>
<feature type="domain" description="C2" evidence="7">
    <location>
        <begin position="519"/>
        <end position="659"/>
    </location>
</feature>
<accession>A0A6F9DUT1</accession>
<dbReference type="InterPro" id="IPR035892">
    <property type="entry name" value="C2_domain_sf"/>
</dbReference>
<dbReference type="SUPFAM" id="SSF49562">
    <property type="entry name" value="C2 domain (Calcium/lipid-binding domain, CaLB)"/>
    <property type="match status" value="2"/>
</dbReference>
<dbReference type="PROSITE" id="PS50178">
    <property type="entry name" value="ZF_FYVE"/>
    <property type="match status" value="1"/>
</dbReference>
<evidence type="ECO:0000259" key="8">
    <source>
        <dbReference type="PROSITE" id="PS50178"/>
    </source>
</evidence>
<dbReference type="PANTHER" id="PTHR45729">
    <property type="entry name" value="RABPHILIN, ISOFORM A"/>
    <property type="match status" value="1"/>
</dbReference>
<dbReference type="PROSITE" id="PS50004">
    <property type="entry name" value="C2"/>
    <property type="match status" value="2"/>
</dbReference>
<dbReference type="InterPro" id="IPR001565">
    <property type="entry name" value="Synaptotagmin"/>
</dbReference>
<dbReference type="EMBL" id="LR790908">
    <property type="protein sequence ID" value="CAB3266770.1"/>
    <property type="molecule type" value="mRNA"/>
</dbReference>
<evidence type="ECO:0000256" key="5">
    <source>
        <dbReference type="PROSITE-ProRule" id="PRU00091"/>
    </source>
</evidence>
<dbReference type="SMART" id="SM00239">
    <property type="entry name" value="C2"/>
    <property type="match status" value="2"/>
</dbReference>
<keyword evidence="4" id="KW-0862">Zinc</keyword>
<keyword evidence="2" id="KW-0677">Repeat</keyword>
<name>A0A6F9DUT1_9ASCI</name>
<evidence type="ECO:0000259" key="9">
    <source>
        <dbReference type="PROSITE" id="PS50916"/>
    </source>
</evidence>
<proteinExistence type="evidence at transcript level"/>
<protein>
    <submittedName>
        <fullName evidence="10">Rabphilin-3A</fullName>
    </submittedName>
</protein>
<feature type="compositionally biased region" description="Low complexity" evidence="6">
    <location>
        <begin position="257"/>
        <end position="266"/>
    </location>
</feature>
<dbReference type="Gene3D" id="3.30.40.10">
    <property type="entry name" value="Zinc/RING finger domain, C3HC4 (zinc finger)"/>
    <property type="match status" value="1"/>
</dbReference>
<feature type="compositionally biased region" description="Basic residues" evidence="6">
    <location>
        <begin position="294"/>
        <end position="307"/>
    </location>
</feature>
<evidence type="ECO:0000256" key="4">
    <source>
        <dbReference type="ARBA" id="ARBA00022833"/>
    </source>
</evidence>
<dbReference type="Pfam" id="PF02318">
    <property type="entry name" value="FYVE_2"/>
    <property type="match status" value="1"/>
</dbReference>
<dbReference type="GO" id="GO:0098793">
    <property type="term" value="C:presynapse"/>
    <property type="evidence" value="ECO:0007669"/>
    <property type="project" value="GOC"/>
</dbReference>
<dbReference type="GO" id="GO:0008270">
    <property type="term" value="F:zinc ion binding"/>
    <property type="evidence" value="ECO:0007669"/>
    <property type="project" value="UniProtKB-KW"/>
</dbReference>
<evidence type="ECO:0000256" key="3">
    <source>
        <dbReference type="ARBA" id="ARBA00022771"/>
    </source>
</evidence>
<evidence type="ECO:0000256" key="6">
    <source>
        <dbReference type="SAM" id="MobiDB-lite"/>
    </source>
</evidence>
<feature type="domain" description="C2" evidence="7">
    <location>
        <begin position="378"/>
        <end position="504"/>
    </location>
</feature>
<dbReference type="SUPFAM" id="SSF57903">
    <property type="entry name" value="FYVE/PHD zinc finger"/>
    <property type="match status" value="1"/>
</dbReference>
<dbReference type="InterPro" id="IPR011011">
    <property type="entry name" value="Znf_FYVE_PHD"/>
</dbReference>
<dbReference type="GO" id="GO:0031267">
    <property type="term" value="F:small GTPase binding"/>
    <property type="evidence" value="ECO:0007669"/>
    <property type="project" value="InterPro"/>
</dbReference>
<gene>
    <name evidence="10" type="primary">Sytl5-001</name>
</gene>
<feature type="domain" description="RabBD" evidence="9">
    <location>
        <begin position="43"/>
        <end position="175"/>
    </location>
</feature>
<keyword evidence="3 5" id="KW-0863">Zinc-finger</keyword>
<feature type="region of interest" description="Disordered" evidence="6">
    <location>
        <begin position="190"/>
        <end position="342"/>
    </location>
</feature>
<dbReference type="PRINTS" id="PR00399">
    <property type="entry name" value="SYNAPTOTAGMN"/>
</dbReference>
<organism evidence="10">
    <name type="scientific">Phallusia mammillata</name>
    <dbReference type="NCBI Taxonomy" id="59560"/>
    <lineage>
        <taxon>Eukaryota</taxon>
        <taxon>Metazoa</taxon>
        <taxon>Chordata</taxon>
        <taxon>Tunicata</taxon>
        <taxon>Ascidiacea</taxon>
        <taxon>Phlebobranchia</taxon>
        <taxon>Ascidiidae</taxon>
        <taxon>Phallusia</taxon>
    </lineage>
</organism>
<dbReference type="Gene3D" id="2.60.40.150">
    <property type="entry name" value="C2 domain"/>
    <property type="match status" value="2"/>
</dbReference>